<evidence type="ECO:0000256" key="6">
    <source>
        <dbReference type="ARBA" id="ARBA00023136"/>
    </source>
</evidence>
<dbReference type="Gene3D" id="1.10.3720.10">
    <property type="entry name" value="MetI-like"/>
    <property type="match status" value="1"/>
</dbReference>
<dbReference type="RefSeq" id="WP_090876179.1">
    <property type="nucleotide sequence ID" value="NZ_FMXQ01000003.1"/>
</dbReference>
<reference evidence="9 10" key="1">
    <citation type="submission" date="2016-10" db="EMBL/GenBank/DDBJ databases">
        <authorList>
            <person name="de Groot N.N."/>
        </authorList>
    </citation>
    <scope>NUCLEOTIDE SEQUENCE [LARGE SCALE GENOMIC DNA]</scope>
    <source>
        <strain evidence="9 10">ATCC 35022</strain>
    </source>
</reference>
<dbReference type="GO" id="GO:0055085">
    <property type="term" value="P:transmembrane transport"/>
    <property type="evidence" value="ECO:0007669"/>
    <property type="project" value="InterPro"/>
</dbReference>
<gene>
    <name evidence="9" type="ORF">SAMN02982931_01917</name>
</gene>
<keyword evidence="6 7" id="KW-0472">Membrane</keyword>
<dbReference type="InterPro" id="IPR035906">
    <property type="entry name" value="MetI-like_sf"/>
</dbReference>
<feature type="transmembrane region" description="Helical" evidence="7">
    <location>
        <begin position="261"/>
        <end position="283"/>
    </location>
</feature>
<dbReference type="Pfam" id="PF00528">
    <property type="entry name" value="BPD_transp_1"/>
    <property type="match status" value="1"/>
</dbReference>
<dbReference type="AlphaFoldDB" id="A0A1G6BVS1"/>
<evidence type="ECO:0000313" key="10">
    <source>
        <dbReference type="Proteomes" id="UP000199071"/>
    </source>
</evidence>
<comment type="similarity">
    <text evidence="7">Belongs to the binding-protein-dependent transport system permease family.</text>
</comment>
<evidence type="ECO:0000256" key="3">
    <source>
        <dbReference type="ARBA" id="ARBA00022475"/>
    </source>
</evidence>
<dbReference type="SUPFAM" id="SSF161098">
    <property type="entry name" value="MetI-like"/>
    <property type="match status" value="1"/>
</dbReference>
<comment type="subcellular location">
    <subcellularLocation>
        <location evidence="1 7">Cell membrane</location>
        <topology evidence="1 7">Multi-pass membrane protein</topology>
    </subcellularLocation>
</comment>
<dbReference type="Proteomes" id="UP000199071">
    <property type="component" value="Unassembled WGS sequence"/>
</dbReference>
<keyword evidence="3" id="KW-1003">Cell membrane</keyword>
<evidence type="ECO:0000313" key="9">
    <source>
        <dbReference type="EMBL" id="SDB24743.1"/>
    </source>
</evidence>
<evidence type="ECO:0000256" key="2">
    <source>
        <dbReference type="ARBA" id="ARBA00022448"/>
    </source>
</evidence>
<evidence type="ECO:0000259" key="8">
    <source>
        <dbReference type="PROSITE" id="PS50928"/>
    </source>
</evidence>
<evidence type="ECO:0000256" key="1">
    <source>
        <dbReference type="ARBA" id="ARBA00004651"/>
    </source>
</evidence>
<organism evidence="9 10">
    <name type="scientific">Bauldia litoralis</name>
    <dbReference type="NCBI Taxonomy" id="665467"/>
    <lineage>
        <taxon>Bacteria</taxon>
        <taxon>Pseudomonadati</taxon>
        <taxon>Pseudomonadota</taxon>
        <taxon>Alphaproteobacteria</taxon>
        <taxon>Hyphomicrobiales</taxon>
        <taxon>Kaistiaceae</taxon>
        <taxon>Bauldia</taxon>
    </lineage>
</organism>
<feature type="domain" description="ABC transmembrane type-1" evidence="8">
    <location>
        <begin position="95"/>
        <end position="279"/>
    </location>
</feature>
<feature type="transmembrane region" description="Helical" evidence="7">
    <location>
        <begin position="162"/>
        <end position="180"/>
    </location>
</feature>
<keyword evidence="5 7" id="KW-1133">Transmembrane helix</keyword>
<sequence>MASDTSMIDGTTAVLPSRPRAADQRGVTVWATLRSFRIDIFGAIGLVLLVVFWWGLTFVVPRSSLPSPLNVFRRIADDFVVADMLSYYGLPETGLMGSMAYTAANVLIAVVVGGLIGTVLGLFAARVPVARAISDPILNTVGTIPILVMAPFFLIWFGTGRWSAVLLVTVYVLVILYLFAQRAAENLDPVYESSARTFGAGTGDILRDILIPGTLPQVLGGIRIALAGAWGLEAIAELLGAQQGIGKIIEVLAGSLDIEGIFAALLVLGIVAVIADWIAGALVRYVTRWSVSARVGTT</sequence>
<dbReference type="GO" id="GO:0005886">
    <property type="term" value="C:plasma membrane"/>
    <property type="evidence" value="ECO:0007669"/>
    <property type="project" value="UniProtKB-SubCell"/>
</dbReference>
<protein>
    <submittedName>
        <fullName evidence="9">NitT/TauT family transport system permease protein</fullName>
    </submittedName>
</protein>
<keyword evidence="2 7" id="KW-0813">Transport</keyword>
<proteinExistence type="inferred from homology"/>
<dbReference type="CDD" id="cd06261">
    <property type="entry name" value="TM_PBP2"/>
    <property type="match status" value="1"/>
</dbReference>
<keyword evidence="10" id="KW-1185">Reference proteome</keyword>
<evidence type="ECO:0000256" key="5">
    <source>
        <dbReference type="ARBA" id="ARBA00022989"/>
    </source>
</evidence>
<dbReference type="InterPro" id="IPR000515">
    <property type="entry name" value="MetI-like"/>
</dbReference>
<feature type="transmembrane region" description="Helical" evidence="7">
    <location>
        <begin position="99"/>
        <end position="125"/>
    </location>
</feature>
<evidence type="ECO:0000256" key="4">
    <source>
        <dbReference type="ARBA" id="ARBA00022692"/>
    </source>
</evidence>
<feature type="transmembrane region" description="Helical" evidence="7">
    <location>
        <begin position="137"/>
        <end position="156"/>
    </location>
</feature>
<keyword evidence="4 7" id="KW-0812">Transmembrane</keyword>
<feature type="transmembrane region" description="Helical" evidence="7">
    <location>
        <begin position="40"/>
        <end position="60"/>
    </location>
</feature>
<accession>A0A1G6BVS1</accession>
<dbReference type="EMBL" id="FMXQ01000003">
    <property type="protein sequence ID" value="SDB24743.1"/>
    <property type="molecule type" value="Genomic_DNA"/>
</dbReference>
<dbReference type="STRING" id="665467.SAMN02982931_01917"/>
<evidence type="ECO:0000256" key="7">
    <source>
        <dbReference type="RuleBase" id="RU363032"/>
    </source>
</evidence>
<name>A0A1G6BVS1_9HYPH</name>
<dbReference type="PANTHER" id="PTHR30151">
    <property type="entry name" value="ALKANE SULFONATE ABC TRANSPORTER-RELATED, MEMBRANE SUBUNIT"/>
    <property type="match status" value="1"/>
</dbReference>
<dbReference type="PANTHER" id="PTHR30151:SF0">
    <property type="entry name" value="ABC TRANSPORTER PERMEASE PROTEIN MJ0413-RELATED"/>
    <property type="match status" value="1"/>
</dbReference>
<dbReference type="PROSITE" id="PS50928">
    <property type="entry name" value="ABC_TM1"/>
    <property type="match status" value="1"/>
</dbReference>
<dbReference type="OrthoDB" id="8138334at2"/>